<dbReference type="PANTHER" id="PTHR30532">
    <property type="entry name" value="IRON III DICITRATE-BINDING PERIPLASMIC PROTEIN"/>
    <property type="match status" value="1"/>
</dbReference>
<evidence type="ECO:0000259" key="5">
    <source>
        <dbReference type="PROSITE" id="PS50983"/>
    </source>
</evidence>
<protein>
    <submittedName>
        <fullName evidence="6">Iron complex transport system substrate-binding protein</fullName>
    </submittedName>
</protein>
<sequence length="331" mass="34838">MSRTAALLVAVALTLAGCGESTQEKPSVAQGEADFGKATDLSNGFGTQAKPGEFPRTVKHAMGETVIEKKPERVVVLDTGELDNVVALGIKPVGIAYTDGSPTMPSYVGDKAGTPENVGTINNVNLEAITKLNPDLILGSQLRAEALYPKLSAIAPTVFSVRPGYVWKENFVLNAAALDRQADAAKMLEDYTKKATETGDAIEAKLGVRPTVTALRFLPGRIRLYAKKSFIGTILIDAKIPQPAASQVDDLAAEISTEEIGKADGDFVVYSSYGDPAKTAQDSVLGGPLWNGLNAVKAGKAKPVSDETYFLGLGVLAADVVLDDLKKQFGA</sequence>
<dbReference type="InterPro" id="IPR051313">
    <property type="entry name" value="Bact_iron-sidero_bind"/>
</dbReference>
<proteinExistence type="inferred from homology"/>
<dbReference type="PROSITE" id="PS50983">
    <property type="entry name" value="FE_B12_PBP"/>
    <property type="match status" value="1"/>
</dbReference>
<dbReference type="InterPro" id="IPR002491">
    <property type="entry name" value="ABC_transptr_periplasmic_BD"/>
</dbReference>
<dbReference type="Pfam" id="PF01497">
    <property type="entry name" value="Peripla_BP_2"/>
    <property type="match status" value="1"/>
</dbReference>
<reference evidence="7" key="1">
    <citation type="submission" date="2016-10" db="EMBL/GenBank/DDBJ databases">
        <authorList>
            <person name="Varghese N."/>
            <person name="Submissions S."/>
        </authorList>
    </citation>
    <scope>NUCLEOTIDE SEQUENCE [LARGE SCALE GENOMIC DNA]</scope>
    <source>
        <strain evidence="7">CGMCC 4.3506</strain>
    </source>
</reference>
<keyword evidence="3" id="KW-0813">Transport</keyword>
<dbReference type="PANTHER" id="PTHR30532:SF25">
    <property type="entry name" value="IRON(III) DICITRATE-BINDING PERIPLASMIC PROTEIN"/>
    <property type="match status" value="1"/>
</dbReference>
<dbReference type="SUPFAM" id="SSF53807">
    <property type="entry name" value="Helical backbone' metal receptor"/>
    <property type="match status" value="1"/>
</dbReference>
<evidence type="ECO:0000256" key="2">
    <source>
        <dbReference type="ARBA" id="ARBA00008814"/>
    </source>
</evidence>
<organism evidence="6 7">
    <name type="scientific">Lentzea fradiae</name>
    <dbReference type="NCBI Taxonomy" id="200378"/>
    <lineage>
        <taxon>Bacteria</taxon>
        <taxon>Bacillati</taxon>
        <taxon>Actinomycetota</taxon>
        <taxon>Actinomycetes</taxon>
        <taxon>Pseudonocardiales</taxon>
        <taxon>Pseudonocardiaceae</taxon>
        <taxon>Lentzea</taxon>
    </lineage>
</organism>
<evidence type="ECO:0000256" key="1">
    <source>
        <dbReference type="ARBA" id="ARBA00004196"/>
    </source>
</evidence>
<comment type="subcellular location">
    <subcellularLocation>
        <location evidence="1">Cell envelope</location>
    </subcellularLocation>
</comment>
<keyword evidence="7" id="KW-1185">Reference proteome</keyword>
<accession>A0A1G7QK54</accession>
<feature type="domain" description="Fe/B12 periplasmic-binding" evidence="5">
    <location>
        <begin position="73"/>
        <end position="331"/>
    </location>
</feature>
<name>A0A1G7QK54_9PSEU</name>
<keyword evidence="4" id="KW-0732">Signal</keyword>
<dbReference type="CDD" id="cd01146">
    <property type="entry name" value="FhuD"/>
    <property type="match status" value="1"/>
</dbReference>
<dbReference type="GO" id="GO:0030288">
    <property type="term" value="C:outer membrane-bounded periplasmic space"/>
    <property type="evidence" value="ECO:0007669"/>
    <property type="project" value="TreeGrafter"/>
</dbReference>
<evidence type="ECO:0000256" key="3">
    <source>
        <dbReference type="ARBA" id="ARBA00022448"/>
    </source>
</evidence>
<gene>
    <name evidence="6" type="ORF">SAMN05216553_104488</name>
</gene>
<evidence type="ECO:0000256" key="4">
    <source>
        <dbReference type="ARBA" id="ARBA00022729"/>
    </source>
</evidence>
<dbReference type="Proteomes" id="UP000199623">
    <property type="component" value="Unassembled WGS sequence"/>
</dbReference>
<dbReference type="GO" id="GO:1901678">
    <property type="term" value="P:iron coordination entity transport"/>
    <property type="evidence" value="ECO:0007669"/>
    <property type="project" value="UniProtKB-ARBA"/>
</dbReference>
<comment type="similarity">
    <text evidence="2">Belongs to the bacterial solute-binding protein 8 family.</text>
</comment>
<dbReference type="RefSeq" id="WP_245743904.1">
    <property type="nucleotide sequence ID" value="NZ_FNCC01000004.1"/>
</dbReference>
<dbReference type="EMBL" id="FNCC01000004">
    <property type="protein sequence ID" value="SDF98855.1"/>
    <property type="molecule type" value="Genomic_DNA"/>
</dbReference>
<dbReference type="PROSITE" id="PS51257">
    <property type="entry name" value="PROKAR_LIPOPROTEIN"/>
    <property type="match status" value="1"/>
</dbReference>
<evidence type="ECO:0000313" key="6">
    <source>
        <dbReference type="EMBL" id="SDF98855.1"/>
    </source>
</evidence>
<evidence type="ECO:0000313" key="7">
    <source>
        <dbReference type="Proteomes" id="UP000199623"/>
    </source>
</evidence>
<dbReference type="STRING" id="200378.SAMN05216553_104488"/>
<dbReference type="Gene3D" id="3.40.50.1980">
    <property type="entry name" value="Nitrogenase molybdenum iron protein domain"/>
    <property type="match status" value="2"/>
</dbReference>
<dbReference type="AlphaFoldDB" id="A0A1G7QK54"/>